<evidence type="ECO:0000256" key="6">
    <source>
        <dbReference type="ARBA" id="ARBA00023180"/>
    </source>
</evidence>
<dbReference type="InterPro" id="IPR002355">
    <property type="entry name" value="Cu_oxidase_Cu_BS"/>
</dbReference>
<dbReference type="PROSITE" id="PS00079">
    <property type="entry name" value="MULTICOPPER_OXIDASE1"/>
    <property type="match status" value="1"/>
</dbReference>
<evidence type="ECO:0000256" key="3">
    <source>
        <dbReference type="ARBA" id="ARBA00022729"/>
    </source>
</evidence>
<dbReference type="InterPro" id="IPR008972">
    <property type="entry name" value="Cupredoxin"/>
</dbReference>
<proteinExistence type="inferred from homology"/>
<dbReference type="Gene3D" id="2.60.40.420">
    <property type="entry name" value="Cupredoxins - blue copper proteins"/>
    <property type="match status" value="3"/>
</dbReference>
<evidence type="ECO:0000259" key="8">
    <source>
        <dbReference type="Pfam" id="PF00394"/>
    </source>
</evidence>
<evidence type="ECO:0000313" key="12">
    <source>
        <dbReference type="Proteomes" id="UP001642406"/>
    </source>
</evidence>
<keyword evidence="4" id="KW-0560">Oxidoreductase</keyword>
<dbReference type="PROSITE" id="PS00080">
    <property type="entry name" value="MULTICOPPER_OXIDASE2"/>
    <property type="match status" value="1"/>
</dbReference>
<sequence>MTVFARVFSALALCRAVTGVSVDVSVSSTITDKLAILKPDSGCGVKGFDLTLTWEDHAPDGHARKMALINGQFPGPLMEIDEGDIVEVLVHNAMPFNTTLHFHGIEMEGTNWSDGVPGLTQRQILPGNSFLYQWKATQYGSYWYHAHERGQMDDGLLGPMIIRPKANRERPFSKIANNTEQLKAMLAAEKISRPIVLSDFRHVTSTDGWAIELAAGIETPCYDSVLINGKGRVDCWSAAKRKALVTPAQQTMLKLGNETLLTAKGCLSANIIGNVLADPSLPKNLSSVPPGIFDVCTPTSHELATVEVTRPKSSDAWEAFDIIGSFGLLTGMFAIDGHPLWVYAVDGSYIEPMQVDVIEVTNGVRYSVLVPISPVDGNYTIRFASDAAAQSIAGFANLVVRECDSNTTVPASVVTPFINDVGTNTTSEVVYFNQSAMRAFPPDEDVRNSPRAANRTVILGIRVAGASYNWALNNTIYPMHLDNDTPLLFQPAPTDENNNVTLTTYMDEWIDIVFQALSFPMPPHPIHKHGSKMWLLGSGQGIFNYSSVAEALEEIPESFNMETPPKRDTLATPPATTGPAWMVVRYHVTNPGAWFLHCHIQSHLMGGMAVAIQDGIDQWPKVPLYYQDYV</sequence>
<evidence type="ECO:0000259" key="9">
    <source>
        <dbReference type="Pfam" id="PF07731"/>
    </source>
</evidence>
<dbReference type="Pfam" id="PF07732">
    <property type="entry name" value="Cu-oxidase_3"/>
    <property type="match status" value="1"/>
</dbReference>
<comment type="caution">
    <text evidence="11">The sequence shown here is derived from an EMBL/GenBank/DDBJ whole genome shotgun (WGS) entry which is preliminary data.</text>
</comment>
<dbReference type="InterPro" id="IPR045087">
    <property type="entry name" value="Cu-oxidase_fam"/>
</dbReference>
<feature type="domain" description="Plastocyanin-like" evidence="9">
    <location>
        <begin position="490"/>
        <end position="614"/>
    </location>
</feature>
<dbReference type="InterPro" id="IPR001117">
    <property type="entry name" value="Cu-oxidase_2nd"/>
</dbReference>
<name>A0ABP0BQ48_9PEZI</name>
<evidence type="ECO:0008006" key="13">
    <source>
        <dbReference type="Google" id="ProtNLM"/>
    </source>
</evidence>
<evidence type="ECO:0000256" key="1">
    <source>
        <dbReference type="ARBA" id="ARBA00010609"/>
    </source>
</evidence>
<protein>
    <recommendedName>
        <fullName evidence="13">Laccase TilA</fullName>
    </recommendedName>
</protein>
<dbReference type="PANTHER" id="PTHR11709:SF488">
    <property type="entry name" value="LACCASE-RELATED"/>
    <property type="match status" value="1"/>
</dbReference>
<dbReference type="InterPro" id="IPR011706">
    <property type="entry name" value="Cu-oxidase_C"/>
</dbReference>
<evidence type="ECO:0000256" key="7">
    <source>
        <dbReference type="SAM" id="SignalP"/>
    </source>
</evidence>
<organism evidence="11 12">
    <name type="scientific">Sporothrix bragantina</name>
    <dbReference type="NCBI Taxonomy" id="671064"/>
    <lineage>
        <taxon>Eukaryota</taxon>
        <taxon>Fungi</taxon>
        <taxon>Dikarya</taxon>
        <taxon>Ascomycota</taxon>
        <taxon>Pezizomycotina</taxon>
        <taxon>Sordariomycetes</taxon>
        <taxon>Sordariomycetidae</taxon>
        <taxon>Ophiostomatales</taxon>
        <taxon>Ophiostomataceae</taxon>
        <taxon>Sporothrix</taxon>
    </lineage>
</organism>
<accession>A0ABP0BQ48</accession>
<dbReference type="CDD" id="cd13850">
    <property type="entry name" value="CuRO_1_Abr2_like"/>
    <property type="match status" value="1"/>
</dbReference>
<keyword evidence="12" id="KW-1185">Reference proteome</keyword>
<dbReference type="InterPro" id="IPR011707">
    <property type="entry name" value="Cu-oxidase-like_N"/>
</dbReference>
<comment type="similarity">
    <text evidence="1">Belongs to the multicopper oxidase family.</text>
</comment>
<feature type="chain" id="PRO_5046295423" description="Laccase TilA" evidence="7">
    <location>
        <begin position="20"/>
        <end position="630"/>
    </location>
</feature>
<dbReference type="InterPro" id="IPR033138">
    <property type="entry name" value="Cu_oxidase_CS"/>
</dbReference>
<dbReference type="CDD" id="cd13898">
    <property type="entry name" value="CuRO_3_Abr2_like"/>
    <property type="match status" value="1"/>
</dbReference>
<feature type="signal peptide" evidence="7">
    <location>
        <begin position="1"/>
        <end position="19"/>
    </location>
</feature>
<evidence type="ECO:0000256" key="5">
    <source>
        <dbReference type="ARBA" id="ARBA00023008"/>
    </source>
</evidence>
<evidence type="ECO:0000256" key="2">
    <source>
        <dbReference type="ARBA" id="ARBA00022723"/>
    </source>
</evidence>
<dbReference type="CDD" id="cd13876">
    <property type="entry name" value="CuRO_2_Abr2_like"/>
    <property type="match status" value="1"/>
</dbReference>
<dbReference type="Pfam" id="PF07731">
    <property type="entry name" value="Cu-oxidase_2"/>
    <property type="match status" value="1"/>
</dbReference>
<feature type="domain" description="Plastocyanin-like" evidence="10">
    <location>
        <begin position="53"/>
        <end position="166"/>
    </location>
</feature>
<keyword evidence="6" id="KW-0325">Glycoprotein</keyword>
<keyword evidence="5" id="KW-0186">Copper</keyword>
<evidence type="ECO:0000256" key="4">
    <source>
        <dbReference type="ARBA" id="ARBA00023002"/>
    </source>
</evidence>
<gene>
    <name evidence="11" type="ORF">SBRCBS47491_004645</name>
</gene>
<dbReference type="PANTHER" id="PTHR11709">
    <property type="entry name" value="MULTI-COPPER OXIDASE"/>
    <property type="match status" value="1"/>
</dbReference>
<feature type="domain" description="Plastocyanin-like" evidence="8">
    <location>
        <begin position="333"/>
        <end position="387"/>
    </location>
</feature>
<evidence type="ECO:0000313" key="11">
    <source>
        <dbReference type="EMBL" id="CAK7221782.1"/>
    </source>
</evidence>
<reference evidence="11 12" key="1">
    <citation type="submission" date="2024-01" db="EMBL/GenBank/DDBJ databases">
        <authorList>
            <person name="Allen C."/>
            <person name="Tagirdzhanova G."/>
        </authorList>
    </citation>
    <scope>NUCLEOTIDE SEQUENCE [LARGE SCALE GENOMIC DNA]</scope>
</reference>
<dbReference type="EMBL" id="CAWUHC010000036">
    <property type="protein sequence ID" value="CAK7221782.1"/>
    <property type="molecule type" value="Genomic_DNA"/>
</dbReference>
<keyword evidence="2" id="KW-0479">Metal-binding</keyword>
<keyword evidence="3 7" id="KW-0732">Signal</keyword>
<dbReference type="SUPFAM" id="SSF49503">
    <property type="entry name" value="Cupredoxins"/>
    <property type="match status" value="3"/>
</dbReference>
<dbReference type="Pfam" id="PF00394">
    <property type="entry name" value="Cu-oxidase"/>
    <property type="match status" value="1"/>
</dbReference>
<dbReference type="Proteomes" id="UP001642406">
    <property type="component" value="Unassembled WGS sequence"/>
</dbReference>
<evidence type="ECO:0000259" key="10">
    <source>
        <dbReference type="Pfam" id="PF07732"/>
    </source>
</evidence>